<evidence type="ECO:0000313" key="5">
    <source>
        <dbReference type="Proteomes" id="UP000199520"/>
    </source>
</evidence>
<dbReference type="Proteomes" id="UP000199520">
    <property type="component" value="Unassembled WGS sequence"/>
</dbReference>
<evidence type="ECO:0000256" key="2">
    <source>
        <dbReference type="ARBA" id="ARBA00022801"/>
    </source>
</evidence>
<sequence>MEQFTGTSRTDLALEARELLTKQVSEDIPGVLVETSEDEEVTLTKVDITTPDAEKIMGKKQGTYVTIEAQGLRYKNTPLQEKIMKLLADELVGMAELSKKATVLVIGLGNRNITPDALGPRAIDKIVVTRHLQEILSPELKGGVRSICAIAPGVLGITGMETVEIVQGLVSKIKPDLVIAIDALAAASSRRVIATVQLANTGISPGSGVGNKRFGLTQESLGVPVIAIGVPTVVHASTIAMDTINTLQEHAPFARYFKSMENLSDADRQTIVRQVLPEVLGDLMVTPKEIDRFIDDIAVAVAGGINQAMHPHIDYENIHAYLH</sequence>
<proteinExistence type="inferred from homology"/>
<dbReference type="GO" id="GO:0009847">
    <property type="term" value="P:spore germination"/>
    <property type="evidence" value="ECO:0007669"/>
    <property type="project" value="InterPro"/>
</dbReference>
<dbReference type="InterPro" id="IPR023430">
    <property type="entry name" value="Pept_HybD-like_dom_sf"/>
</dbReference>
<dbReference type="OrthoDB" id="9777293at2"/>
<dbReference type="Gene3D" id="3.40.50.1450">
    <property type="entry name" value="HybD-like"/>
    <property type="match status" value="1"/>
</dbReference>
<reference evidence="5" key="1">
    <citation type="submission" date="2016-10" db="EMBL/GenBank/DDBJ databases">
        <authorList>
            <person name="Varghese N."/>
            <person name="Submissions S."/>
        </authorList>
    </citation>
    <scope>NUCLEOTIDE SEQUENCE [LARGE SCALE GENOMIC DNA]</scope>
    <source>
        <strain evidence="5">DSM 13327</strain>
    </source>
</reference>
<dbReference type="RefSeq" id="WP_090931914.1">
    <property type="nucleotide sequence ID" value="NZ_FOTS01000001.1"/>
</dbReference>
<dbReference type="Pfam" id="PF03418">
    <property type="entry name" value="Peptidase_A25"/>
    <property type="match status" value="2"/>
</dbReference>
<keyword evidence="2" id="KW-0378">Hydrolase</keyword>
<keyword evidence="1 4" id="KW-0645">Protease</keyword>
<dbReference type="PIRSF" id="PIRSF019549">
    <property type="entry name" value="Peptidase_A25"/>
    <property type="match status" value="1"/>
</dbReference>
<accession>A0A1I4GPY6</accession>
<dbReference type="STRING" id="1123291.SAMN04490355_1001119"/>
<keyword evidence="5" id="KW-1185">Reference proteome</keyword>
<name>A0A1I4GPY6_9FIRM</name>
<evidence type="ECO:0000313" key="4">
    <source>
        <dbReference type="EMBL" id="SFL32084.1"/>
    </source>
</evidence>
<dbReference type="GO" id="GO:0006508">
    <property type="term" value="P:proteolysis"/>
    <property type="evidence" value="ECO:0007669"/>
    <property type="project" value="UniProtKB-KW"/>
</dbReference>
<organism evidence="4 5">
    <name type="scientific">Pelosinus propionicus DSM 13327</name>
    <dbReference type="NCBI Taxonomy" id="1123291"/>
    <lineage>
        <taxon>Bacteria</taxon>
        <taxon>Bacillati</taxon>
        <taxon>Bacillota</taxon>
        <taxon>Negativicutes</taxon>
        <taxon>Selenomonadales</taxon>
        <taxon>Sporomusaceae</taxon>
        <taxon>Pelosinus</taxon>
    </lineage>
</organism>
<evidence type="ECO:0000256" key="1">
    <source>
        <dbReference type="ARBA" id="ARBA00022670"/>
    </source>
</evidence>
<keyword evidence="3" id="KW-0865">Zymogen</keyword>
<dbReference type="EMBL" id="FOTS01000001">
    <property type="protein sequence ID" value="SFL32084.1"/>
    <property type="molecule type" value="Genomic_DNA"/>
</dbReference>
<evidence type="ECO:0000256" key="3">
    <source>
        <dbReference type="ARBA" id="ARBA00023145"/>
    </source>
</evidence>
<protein>
    <submittedName>
        <fullName evidence="4">Spore protease</fullName>
    </submittedName>
</protein>
<dbReference type="AlphaFoldDB" id="A0A1I4GPY6"/>
<dbReference type="InterPro" id="IPR005080">
    <property type="entry name" value="Peptidase_A25"/>
</dbReference>
<gene>
    <name evidence="4" type="ORF">SAMN04490355_1001119</name>
</gene>
<dbReference type="GO" id="GO:0008233">
    <property type="term" value="F:peptidase activity"/>
    <property type="evidence" value="ECO:0007669"/>
    <property type="project" value="UniProtKB-KW"/>
</dbReference>
<dbReference type="HAMAP" id="MF_00626">
    <property type="entry name" value="Germination_prot"/>
    <property type="match status" value="1"/>
</dbReference>
<dbReference type="NCBIfam" id="TIGR01441">
    <property type="entry name" value="GPR"/>
    <property type="match status" value="1"/>
</dbReference>
<dbReference type="SUPFAM" id="SSF53163">
    <property type="entry name" value="HybD-like"/>
    <property type="match status" value="1"/>
</dbReference>